<proteinExistence type="predicted"/>
<accession>A0A5B7G962</accession>
<keyword evidence="3" id="KW-1185">Reference proteome</keyword>
<evidence type="ECO:0000313" key="3">
    <source>
        <dbReference type="Proteomes" id="UP000324222"/>
    </source>
</evidence>
<organism evidence="2 3">
    <name type="scientific">Portunus trituberculatus</name>
    <name type="common">Swimming crab</name>
    <name type="synonym">Neptunus trituberculatus</name>
    <dbReference type="NCBI Taxonomy" id="210409"/>
    <lineage>
        <taxon>Eukaryota</taxon>
        <taxon>Metazoa</taxon>
        <taxon>Ecdysozoa</taxon>
        <taxon>Arthropoda</taxon>
        <taxon>Crustacea</taxon>
        <taxon>Multicrustacea</taxon>
        <taxon>Malacostraca</taxon>
        <taxon>Eumalacostraca</taxon>
        <taxon>Eucarida</taxon>
        <taxon>Decapoda</taxon>
        <taxon>Pleocyemata</taxon>
        <taxon>Brachyura</taxon>
        <taxon>Eubrachyura</taxon>
        <taxon>Portunoidea</taxon>
        <taxon>Portunidae</taxon>
        <taxon>Portuninae</taxon>
        <taxon>Portunus</taxon>
    </lineage>
</organism>
<feature type="compositionally biased region" description="Basic and acidic residues" evidence="1">
    <location>
        <begin position="54"/>
        <end position="63"/>
    </location>
</feature>
<reference evidence="2 3" key="1">
    <citation type="submission" date="2019-05" db="EMBL/GenBank/DDBJ databases">
        <title>Another draft genome of Portunus trituberculatus and its Hox gene families provides insights of decapod evolution.</title>
        <authorList>
            <person name="Jeong J.-H."/>
            <person name="Song I."/>
            <person name="Kim S."/>
            <person name="Choi T."/>
            <person name="Kim D."/>
            <person name="Ryu S."/>
            <person name="Kim W."/>
        </authorList>
    </citation>
    <scope>NUCLEOTIDE SEQUENCE [LARGE SCALE GENOMIC DNA]</scope>
    <source>
        <tissue evidence="2">Muscle</tissue>
    </source>
</reference>
<evidence type="ECO:0000256" key="1">
    <source>
        <dbReference type="SAM" id="MobiDB-lite"/>
    </source>
</evidence>
<evidence type="ECO:0000313" key="2">
    <source>
        <dbReference type="EMBL" id="MPC56541.1"/>
    </source>
</evidence>
<protein>
    <submittedName>
        <fullName evidence="2">Uncharacterized protein</fullName>
    </submittedName>
</protein>
<feature type="region of interest" description="Disordered" evidence="1">
    <location>
        <begin position="25"/>
        <end position="107"/>
    </location>
</feature>
<dbReference type="AlphaFoldDB" id="A0A5B7G962"/>
<gene>
    <name evidence="2" type="ORF">E2C01_050503</name>
</gene>
<name>A0A5B7G962_PORTR</name>
<dbReference type="EMBL" id="VSRR010014021">
    <property type="protein sequence ID" value="MPC56541.1"/>
    <property type="molecule type" value="Genomic_DNA"/>
</dbReference>
<feature type="compositionally biased region" description="Polar residues" evidence="1">
    <location>
        <begin position="82"/>
        <end position="91"/>
    </location>
</feature>
<sequence length="107" mass="11780">MDNCTPGALMTTRLFFYEWSVREAGRRAGRAGGSGDSSSLQRRCHSLPSSHPPRPQETRHTAPSDRAAPRLAPLTISPPHHYSTTSNTHLPPTTAHIHKCFNPNSIK</sequence>
<dbReference type="Proteomes" id="UP000324222">
    <property type="component" value="Unassembled WGS sequence"/>
</dbReference>
<comment type="caution">
    <text evidence="2">The sequence shown here is derived from an EMBL/GenBank/DDBJ whole genome shotgun (WGS) entry which is preliminary data.</text>
</comment>